<organism evidence="13 14">
    <name type="scientific">Echinimonas agarilytica</name>
    <dbReference type="NCBI Taxonomy" id="1215918"/>
    <lineage>
        <taxon>Bacteria</taxon>
        <taxon>Pseudomonadati</taxon>
        <taxon>Pseudomonadota</taxon>
        <taxon>Gammaproteobacteria</taxon>
        <taxon>Alteromonadales</taxon>
        <taxon>Echinimonadaceae</taxon>
        <taxon>Echinimonas</taxon>
    </lineage>
</organism>
<dbReference type="GO" id="GO:0030245">
    <property type="term" value="P:cellulose catabolic process"/>
    <property type="evidence" value="ECO:0007669"/>
    <property type="project" value="UniProtKB-KW"/>
</dbReference>
<comment type="similarity">
    <text evidence="9">Belongs to the glycosyl hydrolase family 6.</text>
</comment>
<dbReference type="SUPFAM" id="SSF51989">
    <property type="entry name" value="Glycosyl hydrolases family 6, cellulases"/>
    <property type="match status" value="1"/>
</dbReference>
<keyword evidence="14" id="KW-1185">Reference proteome</keyword>
<dbReference type="RefSeq" id="WP_251260565.1">
    <property type="nucleotide sequence ID" value="NZ_JAMQGP010000002.1"/>
</dbReference>
<evidence type="ECO:0000256" key="5">
    <source>
        <dbReference type="ARBA" id="ARBA00023277"/>
    </source>
</evidence>
<dbReference type="GO" id="GO:0030247">
    <property type="term" value="F:polysaccharide binding"/>
    <property type="evidence" value="ECO:0007669"/>
    <property type="project" value="UniProtKB-UniRule"/>
</dbReference>
<accession>A0AA41W5R1</accession>
<evidence type="ECO:0000259" key="12">
    <source>
        <dbReference type="PROSITE" id="PS51173"/>
    </source>
</evidence>
<keyword evidence="6 9" id="KW-0326">Glycosidase</keyword>
<evidence type="ECO:0000256" key="10">
    <source>
        <dbReference type="SAM" id="MobiDB-lite"/>
    </source>
</evidence>
<evidence type="ECO:0000313" key="13">
    <source>
        <dbReference type="EMBL" id="MCM2679205.1"/>
    </source>
</evidence>
<name>A0AA41W5R1_9GAMM</name>
<evidence type="ECO:0000256" key="2">
    <source>
        <dbReference type="ARBA" id="ARBA00022801"/>
    </source>
</evidence>
<dbReference type="AlphaFoldDB" id="A0AA41W5R1"/>
<feature type="domain" description="CBM2" evidence="12">
    <location>
        <begin position="24"/>
        <end position="129"/>
    </location>
</feature>
<feature type="region of interest" description="Disordered" evidence="10">
    <location>
        <begin position="715"/>
        <end position="736"/>
    </location>
</feature>
<evidence type="ECO:0000256" key="7">
    <source>
        <dbReference type="ARBA" id="ARBA00023326"/>
    </source>
</evidence>
<feature type="active site" evidence="8">
    <location>
        <position position="385"/>
    </location>
</feature>
<dbReference type="Pfam" id="PF00553">
    <property type="entry name" value="CBM_2"/>
    <property type="match status" value="1"/>
</dbReference>
<dbReference type="InterPro" id="IPR001919">
    <property type="entry name" value="CBD2"/>
</dbReference>
<dbReference type="InterPro" id="IPR008965">
    <property type="entry name" value="CBM2/CBM3_carb-bd_dom_sf"/>
</dbReference>
<dbReference type="Gene3D" id="2.60.40.290">
    <property type="match status" value="1"/>
</dbReference>
<dbReference type="InterPro" id="IPR013783">
    <property type="entry name" value="Ig-like_fold"/>
</dbReference>
<dbReference type="Gene3D" id="2.60.40.10">
    <property type="entry name" value="Immunoglobulins"/>
    <property type="match status" value="2"/>
</dbReference>
<dbReference type="EC" id="3.2.1.-" evidence="9"/>
<dbReference type="PANTHER" id="PTHR34876:SF4">
    <property type="entry name" value="1,4-BETA-D-GLUCAN CELLOBIOHYDROLASE C-RELATED"/>
    <property type="match status" value="1"/>
</dbReference>
<feature type="region of interest" description="Disordered" evidence="10">
    <location>
        <begin position="648"/>
        <end position="679"/>
    </location>
</feature>
<keyword evidence="7 9" id="KW-0624">Polysaccharide degradation</keyword>
<feature type="signal peptide" evidence="9">
    <location>
        <begin position="1"/>
        <end position="28"/>
    </location>
</feature>
<dbReference type="SUPFAM" id="SSF49299">
    <property type="entry name" value="PKD domain"/>
    <property type="match status" value="2"/>
</dbReference>
<keyword evidence="5 9" id="KW-0119">Carbohydrate metabolism</keyword>
<dbReference type="PROSITE" id="PS00655">
    <property type="entry name" value="GLYCOSYL_HYDROL_F6_1"/>
    <property type="match status" value="1"/>
</dbReference>
<evidence type="ECO:0000313" key="14">
    <source>
        <dbReference type="Proteomes" id="UP001165393"/>
    </source>
</evidence>
<dbReference type="PRINTS" id="PR00733">
    <property type="entry name" value="GLHYDRLASE6"/>
</dbReference>
<evidence type="ECO:0000256" key="4">
    <source>
        <dbReference type="ARBA" id="ARBA00023157"/>
    </source>
</evidence>
<dbReference type="SMART" id="SM00089">
    <property type="entry name" value="PKD"/>
    <property type="match status" value="2"/>
</dbReference>
<dbReference type="InterPro" id="IPR016288">
    <property type="entry name" value="Beta_cellobiohydrolase"/>
</dbReference>
<evidence type="ECO:0000256" key="9">
    <source>
        <dbReference type="RuleBase" id="RU361186"/>
    </source>
</evidence>
<feature type="chain" id="PRO_5041487438" description="Glucanase" evidence="9">
    <location>
        <begin position="29"/>
        <end position="827"/>
    </location>
</feature>
<dbReference type="Pfam" id="PF01341">
    <property type="entry name" value="Glyco_hydro_6"/>
    <property type="match status" value="1"/>
</dbReference>
<dbReference type="SMART" id="SM00637">
    <property type="entry name" value="CBD_II"/>
    <property type="match status" value="1"/>
</dbReference>
<keyword evidence="3 9" id="KW-0136">Cellulose degradation</keyword>
<dbReference type="PROSITE" id="PS50093">
    <property type="entry name" value="PKD"/>
    <property type="match status" value="2"/>
</dbReference>
<dbReference type="Gene3D" id="3.20.20.40">
    <property type="entry name" value="1, 4-beta cellobiohydrolase"/>
    <property type="match status" value="1"/>
</dbReference>
<evidence type="ECO:0000259" key="11">
    <source>
        <dbReference type="PROSITE" id="PS50093"/>
    </source>
</evidence>
<keyword evidence="4" id="KW-1015">Disulfide bond</keyword>
<feature type="domain" description="PKD" evidence="11">
    <location>
        <begin position="133"/>
        <end position="214"/>
    </location>
</feature>
<dbReference type="PROSITE" id="PS51173">
    <property type="entry name" value="CBM2"/>
    <property type="match status" value="1"/>
</dbReference>
<keyword evidence="1 9" id="KW-0732">Signal</keyword>
<feature type="region of interest" description="Disordered" evidence="10">
    <location>
        <begin position="234"/>
        <end position="262"/>
    </location>
</feature>
<feature type="domain" description="PKD" evidence="11">
    <location>
        <begin position="221"/>
        <end position="303"/>
    </location>
</feature>
<proteinExistence type="inferred from homology"/>
<dbReference type="InterPro" id="IPR018366">
    <property type="entry name" value="CBM2_CS"/>
</dbReference>
<dbReference type="InterPro" id="IPR000601">
    <property type="entry name" value="PKD_dom"/>
</dbReference>
<dbReference type="PROSITE" id="PS00561">
    <property type="entry name" value="CBM2_A"/>
    <property type="match status" value="1"/>
</dbReference>
<keyword evidence="2 9" id="KW-0378">Hydrolase</keyword>
<dbReference type="PANTHER" id="PTHR34876">
    <property type="match status" value="1"/>
</dbReference>
<protein>
    <recommendedName>
        <fullName evidence="9">Glucanase</fullName>
        <ecNumber evidence="9">3.2.1.-</ecNumber>
    </recommendedName>
</protein>
<evidence type="ECO:0000256" key="8">
    <source>
        <dbReference type="PROSITE-ProRule" id="PRU10056"/>
    </source>
</evidence>
<gene>
    <name evidence="13" type="ORF">NAF29_05880</name>
</gene>
<dbReference type="CDD" id="cd00146">
    <property type="entry name" value="PKD"/>
    <property type="match status" value="2"/>
</dbReference>
<dbReference type="Pfam" id="PF18911">
    <property type="entry name" value="PKD_4"/>
    <property type="match status" value="2"/>
</dbReference>
<comment type="caution">
    <text evidence="13">The sequence shown here is derived from an EMBL/GenBank/DDBJ whole genome shotgun (WGS) entry which is preliminary data.</text>
</comment>
<dbReference type="InterPro" id="IPR012291">
    <property type="entry name" value="CBM2_carb-bd_dom_sf"/>
</dbReference>
<dbReference type="InterPro" id="IPR036434">
    <property type="entry name" value="Beta_cellobiohydrolase_sf"/>
</dbReference>
<reference evidence="13 14" key="1">
    <citation type="journal article" date="2013" name="Antonie Van Leeuwenhoek">
        <title>Echinimonas agarilytica gen. nov., sp. nov., a new gammaproteobacterium isolated from the sea urchin Strongylocentrotus intermedius.</title>
        <authorList>
            <person name="Nedashkovskaya O.I."/>
            <person name="Stenkova A.M."/>
            <person name="Zhukova N.V."/>
            <person name="Van Trappen S."/>
            <person name="Lee J.S."/>
            <person name="Kim S.B."/>
        </authorList>
    </citation>
    <scope>NUCLEOTIDE SEQUENCE [LARGE SCALE GENOMIC DNA]</scope>
    <source>
        <strain evidence="13 14">KMM 6351</strain>
    </source>
</reference>
<dbReference type="EMBL" id="JAMQGP010000002">
    <property type="protein sequence ID" value="MCM2679205.1"/>
    <property type="molecule type" value="Genomic_DNA"/>
</dbReference>
<dbReference type="InterPro" id="IPR022409">
    <property type="entry name" value="PKD/Chitinase_dom"/>
</dbReference>
<feature type="compositionally biased region" description="Polar residues" evidence="10">
    <location>
        <begin position="242"/>
        <end position="257"/>
    </location>
</feature>
<dbReference type="InterPro" id="IPR001524">
    <property type="entry name" value="Glyco_hydro_6_CS"/>
</dbReference>
<feature type="compositionally biased region" description="Acidic residues" evidence="10">
    <location>
        <begin position="654"/>
        <end position="664"/>
    </location>
</feature>
<dbReference type="Proteomes" id="UP001165393">
    <property type="component" value="Unassembled WGS sequence"/>
</dbReference>
<evidence type="ECO:0000256" key="1">
    <source>
        <dbReference type="ARBA" id="ARBA00022729"/>
    </source>
</evidence>
<dbReference type="GO" id="GO:0004553">
    <property type="term" value="F:hydrolase activity, hydrolyzing O-glycosyl compounds"/>
    <property type="evidence" value="ECO:0007669"/>
    <property type="project" value="InterPro"/>
</dbReference>
<evidence type="ECO:0000256" key="6">
    <source>
        <dbReference type="ARBA" id="ARBA00023295"/>
    </source>
</evidence>
<sequence length="827" mass="88213">MKQQHALQWLRRSIGAALLSMSASSAYAAQCEYTVDNEWNNGFVAQISITNDGNTAIDDWEISWNYSGDNRISSIWNATIAGTNPYSAEGLSWNSSIAPGATAEFGISGTKGAEAAEVPDILGDICVPANQAPIAVATSDITSGDAPLSVMFDATGSSDPDGPDGNLTYSWNFGDGTTASGDMVSHTYNSAGIYLATVTVSDGEKESSASISITAVGNEAPIASASASPVSGSAPLDVDFDASQSSDPDNGPDNLSYSWDFGDGTSGTGVSPSHTYTENGSYQATLTVTDGELSSTTIVSIFVGDVAERVDNPFVGVKYYVDPIWSAKAAAEPNGDLISGYNTAVWMDRIGAITDGIGLRGHLDEALEQNAGMFMFVVYDLPNRDCAALASNGELRIDENGFQRYQDEYIAPIVEIVSDPKYSNIRIVAIIEVDSLPNLVTNLSESDCSQADGPGGYRDGITYALNQLSQIDNIYSYVDIAHSGWLGWSDNFAAGSRLIADVIKGTDKGWDSINGFISNSANYTPVVEPFMPDANLAFAGFPIRSADFYEWNDYLEEKAYVQDWRLAMIELGAPESLGMLIDTARNGWGGAERPTQVSSATDIDTFVNESRVDRRLHRGNWCNQPGGIGFKPWAAPYEGIDAFVWVKPPGESDGISDPDFEPDPNDPAKQHDPMCDPNAPNRYNNAVGTGGMENAPHAGRWFPEQFAVLIDKAYPAASDPAGPPPPPPPPRDDCPGIDPLQPVVIAAKGTQVEIDLGCEAAIHVEFPNPIEQNLYVENNGGEFDVLVEHAGGSYVAQGHFVSQSLAGVTSVKVTRIDAATSIKLRFD</sequence>
<dbReference type="SUPFAM" id="SSF49384">
    <property type="entry name" value="Carbohydrate-binding domain"/>
    <property type="match status" value="1"/>
</dbReference>
<dbReference type="InterPro" id="IPR035986">
    <property type="entry name" value="PKD_dom_sf"/>
</dbReference>
<evidence type="ECO:0000256" key="3">
    <source>
        <dbReference type="ARBA" id="ARBA00023001"/>
    </source>
</evidence>